<gene>
    <name evidence="3" type="ORF">BJ508DRAFT_410877</name>
</gene>
<evidence type="ECO:0000313" key="3">
    <source>
        <dbReference type="EMBL" id="RPA87368.1"/>
    </source>
</evidence>
<proteinExistence type="predicted"/>
<sequence length="448" mass="49363">MRSSVALLLVAASFFRSSLAIRETYQYLDDKSTNSWDHLHFEDPYYQRTGAYYAGLLYVNYGRIYESYQRDSYDPPATSGSEPVCKADMITPSGSEDSEESEDEGKALPNQQIMTAIGWVGPPAAGSNEKNPVQAWIAGWPGSIHDVLDHTIEGGKEAAAITVAAVKENIKSTNARVFPYEFDTSVYAWNKSSKSPVPESITELYSIDPKSIAISHDDTYLAEDQMVGQPMLSWNYDQNPDAKPAFDSQGNAQLAGNPWSNHNYFNSTCGGRLFTGLNTELQNVYPDHRSVQVYGHYMEIGQNVMSMKSLHRVFYNSTAGQDFLAQFDKLAGDTKESTWYKNRADASKFKDKPDAYIDIEVWFLAAFDEEASTNRLIVPTNENATAELVWEKLNDKSKTATKAPTTKNSVPAVDGGASSDESSSSVGKQLCGGLLGISAMGVVLFSML</sequence>
<evidence type="ECO:0000256" key="1">
    <source>
        <dbReference type="SAM" id="MobiDB-lite"/>
    </source>
</evidence>
<feature type="compositionally biased region" description="Low complexity" evidence="1">
    <location>
        <begin position="400"/>
        <end position="424"/>
    </location>
</feature>
<reference evidence="3 4" key="1">
    <citation type="journal article" date="2018" name="Nat. Ecol. Evol.">
        <title>Pezizomycetes genomes reveal the molecular basis of ectomycorrhizal truffle lifestyle.</title>
        <authorList>
            <person name="Murat C."/>
            <person name="Payen T."/>
            <person name="Noel B."/>
            <person name="Kuo A."/>
            <person name="Morin E."/>
            <person name="Chen J."/>
            <person name="Kohler A."/>
            <person name="Krizsan K."/>
            <person name="Balestrini R."/>
            <person name="Da Silva C."/>
            <person name="Montanini B."/>
            <person name="Hainaut M."/>
            <person name="Levati E."/>
            <person name="Barry K.W."/>
            <person name="Belfiori B."/>
            <person name="Cichocki N."/>
            <person name="Clum A."/>
            <person name="Dockter R.B."/>
            <person name="Fauchery L."/>
            <person name="Guy J."/>
            <person name="Iotti M."/>
            <person name="Le Tacon F."/>
            <person name="Lindquist E.A."/>
            <person name="Lipzen A."/>
            <person name="Malagnac F."/>
            <person name="Mello A."/>
            <person name="Molinier V."/>
            <person name="Miyauchi S."/>
            <person name="Poulain J."/>
            <person name="Riccioni C."/>
            <person name="Rubini A."/>
            <person name="Sitrit Y."/>
            <person name="Splivallo R."/>
            <person name="Traeger S."/>
            <person name="Wang M."/>
            <person name="Zifcakova L."/>
            <person name="Wipf D."/>
            <person name="Zambonelli A."/>
            <person name="Paolocci F."/>
            <person name="Nowrousian M."/>
            <person name="Ottonello S."/>
            <person name="Baldrian P."/>
            <person name="Spatafora J.W."/>
            <person name="Henrissat B."/>
            <person name="Nagy L.G."/>
            <person name="Aury J.M."/>
            <person name="Wincker P."/>
            <person name="Grigoriev I.V."/>
            <person name="Bonfante P."/>
            <person name="Martin F.M."/>
        </authorList>
    </citation>
    <scope>NUCLEOTIDE SEQUENCE [LARGE SCALE GENOMIC DNA]</scope>
    <source>
        <strain evidence="3 4">RN42</strain>
    </source>
</reference>
<dbReference type="Proteomes" id="UP000275078">
    <property type="component" value="Unassembled WGS sequence"/>
</dbReference>
<name>A0A3N4IRJ8_ASCIM</name>
<feature type="signal peptide" evidence="2">
    <location>
        <begin position="1"/>
        <end position="20"/>
    </location>
</feature>
<organism evidence="3 4">
    <name type="scientific">Ascobolus immersus RN42</name>
    <dbReference type="NCBI Taxonomy" id="1160509"/>
    <lineage>
        <taxon>Eukaryota</taxon>
        <taxon>Fungi</taxon>
        <taxon>Dikarya</taxon>
        <taxon>Ascomycota</taxon>
        <taxon>Pezizomycotina</taxon>
        <taxon>Pezizomycetes</taxon>
        <taxon>Pezizales</taxon>
        <taxon>Ascobolaceae</taxon>
        <taxon>Ascobolus</taxon>
    </lineage>
</organism>
<feature type="chain" id="PRO_5018152128" evidence="2">
    <location>
        <begin position="21"/>
        <end position="448"/>
    </location>
</feature>
<dbReference type="EMBL" id="ML119647">
    <property type="protein sequence ID" value="RPA87368.1"/>
    <property type="molecule type" value="Genomic_DNA"/>
</dbReference>
<evidence type="ECO:0000313" key="4">
    <source>
        <dbReference type="Proteomes" id="UP000275078"/>
    </source>
</evidence>
<accession>A0A3N4IRJ8</accession>
<keyword evidence="4" id="KW-1185">Reference proteome</keyword>
<dbReference type="AlphaFoldDB" id="A0A3N4IRJ8"/>
<feature type="region of interest" description="Disordered" evidence="1">
    <location>
        <begin position="72"/>
        <end position="106"/>
    </location>
</feature>
<evidence type="ECO:0000256" key="2">
    <source>
        <dbReference type="SAM" id="SignalP"/>
    </source>
</evidence>
<protein>
    <submittedName>
        <fullName evidence="3">Uncharacterized protein</fullName>
    </submittedName>
</protein>
<keyword evidence="2" id="KW-0732">Signal</keyword>
<feature type="region of interest" description="Disordered" evidence="1">
    <location>
        <begin position="399"/>
        <end position="424"/>
    </location>
</feature>